<dbReference type="AlphaFoldDB" id="A9IG38"/>
<keyword evidence="3" id="KW-1185">Reference proteome</keyword>
<dbReference type="Proteomes" id="UP000001225">
    <property type="component" value="Chromosome"/>
</dbReference>
<gene>
    <name evidence="2" type="ordered locus">Bpet1510</name>
</gene>
<evidence type="ECO:0000313" key="3">
    <source>
        <dbReference type="Proteomes" id="UP000001225"/>
    </source>
</evidence>
<accession>A9IG38</accession>
<dbReference type="EMBL" id="AM902716">
    <property type="protein sequence ID" value="CAP41848.1"/>
    <property type="molecule type" value="Genomic_DNA"/>
</dbReference>
<organism evidence="2 3">
    <name type="scientific">Bordetella petrii (strain ATCC BAA-461 / DSM 12804 / CCUG 43448 / CIP 107267 / Se-1111R)</name>
    <dbReference type="NCBI Taxonomy" id="340100"/>
    <lineage>
        <taxon>Bacteria</taxon>
        <taxon>Pseudomonadati</taxon>
        <taxon>Pseudomonadota</taxon>
        <taxon>Betaproteobacteria</taxon>
        <taxon>Burkholderiales</taxon>
        <taxon>Alcaligenaceae</taxon>
        <taxon>Bordetella</taxon>
    </lineage>
</organism>
<protein>
    <submittedName>
        <fullName evidence="2">Transposon</fullName>
    </submittedName>
</protein>
<sequence length="59" mass="6663">MGGSLPPDLPRHTATTRRRDDPLPQPLFNHRSPRHQAEFHAVIEDGITPAQVVKMVKKN</sequence>
<reference evidence="2 3" key="1">
    <citation type="journal article" date="2008" name="BMC Genomics">
        <title>The missing link: Bordetella petrii is endowed with both the metabolic versatility of environmental bacteria and virulence traits of pathogenic Bordetellae.</title>
        <authorList>
            <person name="Gross R."/>
            <person name="Guzman C.A."/>
            <person name="Sebaihia M."/>
            <person name="Martins Dos Santos V.A."/>
            <person name="Pieper D.H."/>
            <person name="Koebnik R."/>
            <person name="Lechner M."/>
            <person name="Bartels D."/>
            <person name="Buhrmester J."/>
            <person name="Choudhuri J.V."/>
            <person name="Ebensen T."/>
            <person name="Gaigalat L."/>
            <person name="Herrmann S."/>
            <person name="Khachane A.N."/>
            <person name="Larisch C."/>
            <person name="Link S."/>
            <person name="Linke B."/>
            <person name="Meyer F."/>
            <person name="Mormann S."/>
            <person name="Nakunst D."/>
            <person name="Rueckert C."/>
            <person name="Schneiker-Bekel S."/>
            <person name="Schulze K."/>
            <person name="Vorhoelter F.J."/>
            <person name="Yevsa T."/>
            <person name="Engle J.T."/>
            <person name="Goldman W.E."/>
            <person name="Puehler A."/>
            <person name="Goebel U.B."/>
            <person name="Goesmann A."/>
            <person name="Bloecker H."/>
            <person name="Kaiser O."/>
            <person name="Martinez-Arias R."/>
        </authorList>
    </citation>
    <scope>NUCLEOTIDE SEQUENCE [LARGE SCALE GENOMIC DNA]</scope>
    <source>
        <strain evidence="3">ATCC BAA-461 / DSM 12804 / CCUG 43448 / CIP 107267 / Se-1111R</strain>
    </source>
</reference>
<evidence type="ECO:0000256" key="1">
    <source>
        <dbReference type="SAM" id="MobiDB-lite"/>
    </source>
</evidence>
<evidence type="ECO:0000313" key="2">
    <source>
        <dbReference type="EMBL" id="CAP41848.1"/>
    </source>
</evidence>
<name>A9IG38_BORPD</name>
<proteinExistence type="predicted"/>
<feature type="region of interest" description="Disordered" evidence="1">
    <location>
        <begin position="1"/>
        <end position="32"/>
    </location>
</feature>
<dbReference type="KEGG" id="bpt:Bpet1510"/>